<evidence type="ECO:0000313" key="9">
    <source>
        <dbReference type="Proteomes" id="UP000217199"/>
    </source>
</evidence>
<dbReference type="Pfam" id="PF10231">
    <property type="entry name" value="COA8"/>
    <property type="match status" value="1"/>
</dbReference>
<name>A0A286UWN1_9AGAM</name>
<dbReference type="GO" id="GO:0097193">
    <property type="term" value="P:intrinsic apoptotic signaling pathway"/>
    <property type="evidence" value="ECO:0007669"/>
    <property type="project" value="InterPro"/>
</dbReference>
<evidence type="ECO:0000256" key="2">
    <source>
        <dbReference type="ARBA" id="ARBA00005453"/>
    </source>
</evidence>
<feature type="compositionally biased region" description="Polar residues" evidence="7">
    <location>
        <begin position="240"/>
        <end position="256"/>
    </location>
</feature>
<comment type="caution">
    <text evidence="8">The sequence shown here is derived from an EMBL/GenBank/DDBJ whole genome shotgun (WGS) entry which is preliminary data.</text>
</comment>
<gene>
    <name evidence="8" type="ORF">PNOK_0100000</name>
</gene>
<dbReference type="OrthoDB" id="6246201at2759"/>
<feature type="region of interest" description="Disordered" evidence="7">
    <location>
        <begin position="35"/>
        <end position="106"/>
    </location>
</feature>
<dbReference type="PANTHER" id="PTHR31107">
    <property type="entry name" value="APOPTOGENIC PROTEIN 1, MITOCHONDRIAL"/>
    <property type="match status" value="1"/>
</dbReference>
<sequence length="262" mass="29767">MLSRNYLSYIQAQARYRRWLNANLNQCRRLRSSPHHRILVGPPDPVSNLRPVIYDDDGTQASSSVRRRGGRGNDKMDAGAGSSSGEKRCGGGPKGKGRENVDGGEEGKKVHENVLRIMERTKTSPTHPYLLDEFDGDPLDYQWRIERSRLDAYNHAFWTDSNARFEEAKHAVLSSLPENTSLEAKEAALSEFYARWLRQEQDRLKDYAGEWSRRNYNGIMLAARVAIQRFRSRIFGAGSNNGTSSMLPPHPSSRQNNSEKQD</sequence>
<dbReference type="InterPro" id="IPR018796">
    <property type="entry name" value="COA8"/>
</dbReference>
<feature type="compositionally biased region" description="Basic and acidic residues" evidence="7">
    <location>
        <begin position="96"/>
        <end position="106"/>
    </location>
</feature>
<comment type="subcellular location">
    <subcellularLocation>
        <location evidence="1">Mitochondrion inner membrane</location>
        <topology evidence="1">Peripheral membrane protein</topology>
        <orientation evidence="1">Matrix side</orientation>
    </subcellularLocation>
</comment>
<keyword evidence="6" id="KW-0472">Membrane</keyword>
<keyword evidence="3" id="KW-0999">Mitochondrion inner membrane</keyword>
<evidence type="ECO:0000256" key="7">
    <source>
        <dbReference type="SAM" id="MobiDB-lite"/>
    </source>
</evidence>
<dbReference type="EMBL" id="NBII01000001">
    <property type="protein sequence ID" value="PAV23932.1"/>
    <property type="molecule type" value="Genomic_DNA"/>
</dbReference>
<dbReference type="GO" id="GO:0005743">
    <property type="term" value="C:mitochondrial inner membrane"/>
    <property type="evidence" value="ECO:0007669"/>
    <property type="project" value="UniProtKB-SubCell"/>
</dbReference>
<keyword evidence="5" id="KW-0496">Mitochondrion</keyword>
<evidence type="ECO:0000256" key="6">
    <source>
        <dbReference type="ARBA" id="ARBA00023136"/>
    </source>
</evidence>
<evidence type="ECO:0000256" key="5">
    <source>
        <dbReference type="ARBA" id="ARBA00023128"/>
    </source>
</evidence>
<reference evidence="8 9" key="1">
    <citation type="journal article" date="2017" name="Mol. Ecol.">
        <title>Comparative and population genomic landscape of Phellinus noxius: A hypervariable fungus causing root rot in trees.</title>
        <authorList>
            <person name="Chung C.L."/>
            <person name="Lee T.J."/>
            <person name="Akiba M."/>
            <person name="Lee H.H."/>
            <person name="Kuo T.H."/>
            <person name="Liu D."/>
            <person name="Ke H.M."/>
            <person name="Yokoi T."/>
            <person name="Roa M.B."/>
            <person name="Lu M.J."/>
            <person name="Chang Y.Y."/>
            <person name="Ann P.J."/>
            <person name="Tsai J.N."/>
            <person name="Chen C.Y."/>
            <person name="Tzean S.S."/>
            <person name="Ota Y."/>
            <person name="Hattori T."/>
            <person name="Sahashi N."/>
            <person name="Liou R.F."/>
            <person name="Kikuchi T."/>
            <person name="Tsai I.J."/>
        </authorList>
    </citation>
    <scope>NUCLEOTIDE SEQUENCE [LARGE SCALE GENOMIC DNA]</scope>
    <source>
        <strain evidence="8 9">FFPRI411160</strain>
    </source>
</reference>
<keyword evidence="4" id="KW-0809">Transit peptide</keyword>
<evidence type="ECO:0000256" key="3">
    <source>
        <dbReference type="ARBA" id="ARBA00022792"/>
    </source>
</evidence>
<dbReference type="Proteomes" id="UP000217199">
    <property type="component" value="Unassembled WGS sequence"/>
</dbReference>
<dbReference type="AlphaFoldDB" id="A0A286UWN1"/>
<organism evidence="8 9">
    <name type="scientific">Pyrrhoderma noxium</name>
    <dbReference type="NCBI Taxonomy" id="2282107"/>
    <lineage>
        <taxon>Eukaryota</taxon>
        <taxon>Fungi</taxon>
        <taxon>Dikarya</taxon>
        <taxon>Basidiomycota</taxon>
        <taxon>Agaricomycotina</taxon>
        <taxon>Agaricomycetes</taxon>
        <taxon>Hymenochaetales</taxon>
        <taxon>Hymenochaetaceae</taxon>
        <taxon>Pyrrhoderma</taxon>
    </lineage>
</organism>
<comment type="similarity">
    <text evidence="2">Belongs to the COA8 family.</text>
</comment>
<keyword evidence="9" id="KW-1185">Reference proteome</keyword>
<evidence type="ECO:0000313" key="8">
    <source>
        <dbReference type="EMBL" id="PAV23932.1"/>
    </source>
</evidence>
<accession>A0A286UWN1</accession>
<proteinExistence type="inferred from homology"/>
<protein>
    <submittedName>
        <fullName evidence="8">Uncharacterized protein</fullName>
    </submittedName>
</protein>
<dbReference type="PANTHER" id="PTHR31107:SF2">
    <property type="entry name" value="CYTOCHROME C OXIDASE ASSEMBLY FACTOR 8"/>
    <property type="match status" value="1"/>
</dbReference>
<dbReference type="InParanoid" id="A0A286UWN1"/>
<evidence type="ECO:0000256" key="1">
    <source>
        <dbReference type="ARBA" id="ARBA00004443"/>
    </source>
</evidence>
<feature type="region of interest" description="Disordered" evidence="7">
    <location>
        <begin position="240"/>
        <end position="262"/>
    </location>
</feature>
<evidence type="ECO:0000256" key="4">
    <source>
        <dbReference type="ARBA" id="ARBA00022946"/>
    </source>
</evidence>